<dbReference type="SUPFAM" id="SSF55486">
    <property type="entry name" value="Metalloproteases ('zincins'), catalytic domain"/>
    <property type="match status" value="1"/>
</dbReference>
<keyword evidence="1" id="KW-0732">Signal</keyword>
<gene>
    <name evidence="2" type="ORF">E3O19_04315</name>
</gene>
<comment type="caution">
    <text evidence="2">The sequence shown here is derived from an EMBL/GenBank/DDBJ whole genome shotgun (WGS) entry which is preliminary data.</text>
</comment>
<sequence length="268" mass="27893">MWSAIRRTGSEGAIRQRRLGRTALATVALSALVLGGSLGVPATASAADDAPFITGPSDADLVAVLSGVNNKSGGPGTQFWWNHTNLTVAVTAAPEASPDGVRALRDAVATWSGVLARRLPMVSLVDVTGTSRSRAADIVVHYVPNAGGVAWGGYAICGSQHCSNVIIKSEEPPGGPYPNFDNLRIYRMGLHELGHALGLGHASPLNTSTDIMAYGWANVTVDPLTGNYLYDYRTPILSDCDIAGIAAAFAWALNGEAPHPATVAFVTC</sequence>
<reference evidence="2 3" key="1">
    <citation type="submission" date="2019-03" db="EMBL/GenBank/DDBJ databases">
        <title>Genomics of glacier-inhabiting Cryobacterium strains.</title>
        <authorList>
            <person name="Liu Q."/>
            <person name="Xin Y.-H."/>
        </authorList>
    </citation>
    <scope>NUCLEOTIDE SEQUENCE [LARGE SCALE GENOMIC DNA]</scope>
    <source>
        <strain evidence="2 3">MDT1-3</strain>
    </source>
</reference>
<dbReference type="GO" id="GO:0008237">
    <property type="term" value="F:metallopeptidase activity"/>
    <property type="evidence" value="ECO:0007669"/>
    <property type="project" value="InterPro"/>
</dbReference>
<dbReference type="RefSeq" id="WP_134565566.1">
    <property type="nucleotide sequence ID" value="NZ_SOFP01000019.1"/>
</dbReference>
<keyword evidence="3" id="KW-1185">Reference proteome</keyword>
<evidence type="ECO:0000313" key="3">
    <source>
        <dbReference type="Proteomes" id="UP000298412"/>
    </source>
</evidence>
<accession>A0A4R8WYL1</accession>
<evidence type="ECO:0000256" key="1">
    <source>
        <dbReference type="SAM" id="SignalP"/>
    </source>
</evidence>
<feature type="chain" id="PRO_5020695046" description="Matrixin family metalloprotease" evidence="1">
    <location>
        <begin position="47"/>
        <end position="268"/>
    </location>
</feature>
<dbReference type="OrthoDB" id="614750at2"/>
<dbReference type="InterPro" id="IPR024079">
    <property type="entry name" value="MetalloPept_cat_dom_sf"/>
</dbReference>
<dbReference type="Proteomes" id="UP000298412">
    <property type="component" value="Unassembled WGS sequence"/>
</dbReference>
<protein>
    <recommendedName>
        <fullName evidence="4">Matrixin family metalloprotease</fullName>
    </recommendedName>
</protein>
<evidence type="ECO:0008006" key="4">
    <source>
        <dbReference type="Google" id="ProtNLM"/>
    </source>
</evidence>
<dbReference type="AlphaFoldDB" id="A0A4R8WYL1"/>
<dbReference type="EMBL" id="SOFP01000019">
    <property type="protein sequence ID" value="TFC18749.1"/>
    <property type="molecule type" value="Genomic_DNA"/>
</dbReference>
<proteinExistence type="predicted"/>
<organism evidence="2 3">
    <name type="scientific">Cryobacterium algoritolerans</name>
    <dbReference type="NCBI Taxonomy" id="1259184"/>
    <lineage>
        <taxon>Bacteria</taxon>
        <taxon>Bacillati</taxon>
        <taxon>Actinomycetota</taxon>
        <taxon>Actinomycetes</taxon>
        <taxon>Micrococcales</taxon>
        <taxon>Microbacteriaceae</taxon>
        <taxon>Cryobacterium</taxon>
    </lineage>
</organism>
<name>A0A4R8WYL1_9MICO</name>
<dbReference type="Gene3D" id="3.40.390.10">
    <property type="entry name" value="Collagenase (Catalytic Domain)"/>
    <property type="match status" value="1"/>
</dbReference>
<feature type="signal peptide" evidence="1">
    <location>
        <begin position="1"/>
        <end position="46"/>
    </location>
</feature>
<evidence type="ECO:0000313" key="2">
    <source>
        <dbReference type="EMBL" id="TFC18749.1"/>
    </source>
</evidence>